<proteinExistence type="predicted"/>
<reference evidence="2 3" key="1">
    <citation type="submission" date="2018-11" db="EMBL/GenBank/DDBJ databases">
        <authorList>
            <consortium name="Pathogen Informatics"/>
        </authorList>
    </citation>
    <scope>NUCLEOTIDE SEQUENCE [LARGE SCALE GENOMIC DNA]</scope>
</reference>
<accession>A0A3P7JJL0</accession>
<dbReference type="OrthoDB" id="3200163at2759"/>
<name>A0A3P7JJL0_STRVU</name>
<organism evidence="2 3">
    <name type="scientific">Strongylus vulgaris</name>
    <name type="common">Blood worm</name>
    <dbReference type="NCBI Taxonomy" id="40348"/>
    <lineage>
        <taxon>Eukaryota</taxon>
        <taxon>Metazoa</taxon>
        <taxon>Ecdysozoa</taxon>
        <taxon>Nematoda</taxon>
        <taxon>Chromadorea</taxon>
        <taxon>Rhabditida</taxon>
        <taxon>Rhabditina</taxon>
        <taxon>Rhabditomorpha</taxon>
        <taxon>Strongyloidea</taxon>
        <taxon>Strongylidae</taxon>
        <taxon>Strongylus</taxon>
    </lineage>
</organism>
<keyword evidence="3" id="KW-1185">Reference proteome</keyword>
<evidence type="ECO:0000313" key="3">
    <source>
        <dbReference type="Proteomes" id="UP000270094"/>
    </source>
</evidence>
<dbReference type="SUPFAM" id="SSF53474">
    <property type="entry name" value="alpha/beta-Hydrolases"/>
    <property type="match status" value="1"/>
</dbReference>
<protein>
    <submittedName>
        <fullName evidence="2">Uncharacterized protein</fullName>
    </submittedName>
</protein>
<feature type="compositionally biased region" description="Polar residues" evidence="1">
    <location>
        <begin position="23"/>
        <end position="40"/>
    </location>
</feature>
<gene>
    <name evidence="2" type="ORF">SVUK_LOCUS20959</name>
</gene>
<dbReference type="Gene3D" id="3.40.50.1820">
    <property type="entry name" value="alpha/beta hydrolase"/>
    <property type="match status" value="1"/>
</dbReference>
<dbReference type="InterPro" id="IPR043187">
    <property type="entry name" value="CM06B1-like"/>
</dbReference>
<dbReference type="InterPro" id="IPR029058">
    <property type="entry name" value="AB_hydrolase_fold"/>
</dbReference>
<feature type="region of interest" description="Disordered" evidence="1">
    <location>
        <begin position="20"/>
        <end position="40"/>
    </location>
</feature>
<evidence type="ECO:0000256" key="1">
    <source>
        <dbReference type="SAM" id="MobiDB-lite"/>
    </source>
</evidence>
<sequence>MCCSPQSFLLRDLPLCKRDRAASATQPRRNRTQPQCDRIQQSRRFISGATHCPSGVTSSEKMLDIMTTLFSNFAKYGNPNDDPSASSNGKIWEPYDCKQPFRHLRINLP</sequence>
<dbReference type="PANTHER" id="PTHR45029">
    <property type="entry name" value="CARBOXYLIC ESTER HYDROLASE-RELATED"/>
    <property type="match status" value="1"/>
</dbReference>
<dbReference type="PANTHER" id="PTHR45029:SF6">
    <property type="entry name" value="CARBOXYLIC ESTER HYDROLASE"/>
    <property type="match status" value="1"/>
</dbReference>
<dbReference type="Proteomes" id="UP000270094">
    <property type="component" value="Unassembled WGS sequence"/>
</dbReference>
<dbReference type="AlphaFoldDB" id="A0A3P7JJL0"/>
<evidence type="ECO:0000313" key="2">
    <source>
        <dbReference type="EMBL" id="VDM85961.1"/>
    </source>
</evidence>
<dbReference type="EMBL" id="UYYB01147907">
    <property type="protein sequence ID" value="VDM85961.1"/>
    <property type="molecule type" value="Genomic_DNA"/>
</dbReference>